<gene>
    <name evidence="2" type="ORF">G7Z17_g10575</name>
</gene>
<feature type="region of interest" description="Disordered" evidence="1">
    <location>
        <begin position="142"/>
        <end position="161"/>
    </location>
</feature>
<dbReference type="AlphaFoldDB" id="A0A9P5H2G1"/>
<sequence>MAEFPPPDGRAQAPLRGSGGFAPMPMATGSNGANPHGFAINQTPRQPGPLTRIMTEFANNNQMTFNAFLDKLNREIEAQNGNMNMGAYYPQNQLDIPMANMTGDALNSPEGIADMPTEDTDDDMDIEDEFDFAQDFANDNGNDAGYNQPGQGMPILANSNSLQPNLANSNALQPNLAAGNAFHALNAFQNVPHPLANHFAPAQQAPSQFAPQIRLSNDELRALMPPPFPDNLPKTLPALLITDDVNCQMARAQLVATSAGQLQDPMSFLPAIMNGNIPDNIVHGYWAVLKGQQLIRNGIHLALSAYREPHRFSELIKQALAVFQLGLDMTNQGRYMINRPHTAIPPEPDFDESDEWYIEVIRHQMNGGARPGPVSAAQEARRLAYFENNKPATDRDVQDQCVLRGRAWGFKYQDIRKMAGISTPVPTLRGRLRNRVRTPEELQRDITWDKKNTGLLQIACLVHCGGITVWPPSANVEWSTLQNFISVNGGSHYSKIVIKKRFIQMYPHSVPANERVDQGTPDA</sequence>
<dbReference type="OrthoDB" id="3439209at2759"/>
<feature type="region of interest" description="Disordered" evidence="1">
    <location>
        <begin position="1"/>
        <end position="31"/>
    </location>
</feature>
<dbReference type="Proteomes" id="UP000722485">
    <property type="component" value="Unassembled WGS sequence"/>
</dbReference>
<evidence type="ECO:0000313" key="3">
    <source>
        <dbReference type="Proteomes" id="UP000722485"/>
    </source>
</evidence>
<keyword evidence="3" id="KW-1185">Reference proteome</keyword>
<dbReference type="EMBL" id="JAANBB010000352">
    <property type="protein sequence ID" value="KAF7543651.1"/>
    <property type="molecule type" value="Genomic_DNA"/>
</dbReference>
<evidence type="ECO:0000313" key="2">
    <source>
        <dbReference type="EMBL" id="KAF7543651.1"/>
    </source>
</evidence>
<reference evidence="2" key="1">
    <citation type="submission" date="2020-03" db="EMBL/GenBank/DDBJ databases">
        <title>Draft Genome Sequence of Cylindrodendrum hubeiense.</title>
        <authorList>
            <person name="Buettner E."/>
            <person name="Kellner H."/>
        </authorList>
    </citation>
    <scope>NUCLEOTIDE SEQUENCE</scope>
    <source>
        <strain evidence="2">IHI 201604</strain>
    </source>
</reference>
<name>A0A9P5H2G1_9HYPO</name>
<proteinExistence type="predicted"/>
<accession>A0A9P5H2G1</accession>
<organism evidence="2 3">
    <name type="scientific">Cylindrodendrum hubeiense</name>
    <dbReference type="NCBI Taxonomy" id="595255"/>
    <lineage>
        <taxon>Eukaryota</taxon>
        <taxon>Fungi</taxon>
        <taxon>Dikarya</taxon>
        <taxon>Ascomycota</taxon>
        <taxon>Pezizomycotina</taxon>
        <taxon>Sordariomycetes</taxon>
        <taxon>Hypocreomycetidae</taxon>
        <taxon>Hypocreales</taxon>
        <taxon>Nectriaceae</taxon>
        <taxon>Cylindrodendrum</taxon>
    </lineage>
</organism>
<protein>
    <submittedName>
        <fullName evidence="2">Uncharacterized protein</fullName>
    </submittedName>
</protein>
<comment type="caution">
    <text evidence="2">The sequence shown here is derived from an EMBL/GenBank/DDBJ whole genome shotgun (WGS) entry which is preliminary data.</text>
</comment>
<evidence type="ECO:0000256" key="1">
    <source>
        <dbReference type="SAM" id="MobiDB-lite"/>
    </source>
</evidence>